<protein>
    <submittedName>
        <fullName evidence="1">Uncharacterized protein</fullName>
    </submittedName>
</protein>
<comment type="caution">
    <text evidence="1">The sequence shown here is derived from an EMBL/GenBank/DDBJ whole genome shotgun (WGS) entry which is preliminary data.</text>
</comment>
<keyword evidence="2" id="KW-1185">Reference proteome</keyword>
<name>A0ABU2UJB3_9ACTN</name>
<gene>
    <name evidence="1" type="ORF">RM863_14525</name>
</gene>
<dbReference type="RefSeq" id="WP_311635295.1">
    <property type="nucleotide sequence ID" value="NZ_JAVRFF010000014.1"/>
</dbReference>
<evidence type="ECO:0000313" key="1">
    <source>
        <dbReference type="EMBL" id="MDT0473343.1"/>
    </source>
</evidence>
<reference evidence="1" key="1">
    <citation type="submission" date="2024-05" db="EMBL/GenBank/DDBJ databases">
        <title>30 novel species of actinomycetes from the DSMZ collection.</title>
        <authorList>
            <person name="Nouioui I."/>
        </authorList>
    </citation>
    <scope>NUCLEOTIDE SEQUENCE</scope>
    <source>
        <strain evidence="1">DSM 41014</strain>
    </source>
</reference>
<dbReference type="Proteomes" id="UP001180489">
    <property type="component" value="Unassembled WGS sequence"/>
</dbReference>
<proteinExistence type="predicted"/>
<sequence>MTADEQHLWILLRELDRSGNAEFPEGYDHAATRARFDQLVAEIDAQFSCTSKVERDAPEASYHGWIIIPVDATASADFITIIVSNFGDLAVVTLGNPMSYDKEETDYLLDAADHSRITNMLSRLGYITVPEHLSWADYDGVMNLRSHATSWLDRFFFWT</sequence>
<evidence type="ECO:0000313" key="2">
    <source>
        <dbReference type="Proteomes" id="UP001180489"/>
    </source>
</evidence>
<dbReference type="EMBL" id="JAVRFF010000014">
    <property type="protein sequence ID" value="MDT0473343.1"/>
    <property type="molecule type" value="Genomic_DNA"/>
</dbReference>
<organism evidence="1 2">
    <name type="scientific">Streptomyces hintoniae</name>
    <dbReference type="NCBI Taxonomy" id="3075521"/>
    <lineage>
        <taxon>Bacteria</taxon>
        <taxon>Bacillati</taxon>
        <taxon>Actinomycetota</taxon>
        <taxon>Actinomycetes</taxon>
        <taxon>Kitasatosporales</taxon>
        <taxon>Streptomycetaceae</taxon>
        <taxon>Streptomyces</taxon>
    </lineage>
</organism>
<accession>A0ABU2UJB3</accession>